<feature type="compositionally biased region" description="Basic and acidic residues" evidence="1">
    <location>
        <begin position="43"/>
        <end position="61"/>
    </location>
</feature>
<dbReference type="RefSeq" id="WP_151598230.1">
    <property type="nucleotide sequence ID" value="NZ_WBMS02000041.1"/>
</dbReference>
<proteinExistence type="predicted"/>
<evidence type="ECO:0000256" key="1">
    <source>
        <dbReference type="SAM" id="MobiDB-lite"/>
    </source>
</evidence>
<dbReference type="Proteomes" id="UP000462055">
    <property type="component" value="Unassembled WGS sequence"/>
</dbReference>
<sequence>MEPSPEAIAWGRRQAERSPRWTDAKWRQVGTIFGVALSPEGFPAERDQADDQDDQTMRDAA</sequence>
<comment type="caution">
    <text evidence="2">The sequence shown here is derived from an EMBL/GenBank/DDBJ whole genome shotgun (WGS) entry which is preliminary data.</text>
</comment>
<name>A0A6I4MJ34_9ACTN</name>
<dbReference type="AlphaFoldDB" id="A0A6I4MJ34"/>
<reference evidence="2" key="1">
    <citation type="submission" date="2019-12" db="EMBL/GenBank/DDBJ databases">
        <title>Actinomadura physcomitrii sp. nov., a novel actinomycete isolated from moss [Physcomitrium sphaericum (Ludw) Fuernr].</title>
        <authorList>
            <person name="Zhuang X."/>
        </authorList>
    </citation>
    <scope>NUCLEOTIDE SEQUENCE [LARGE SCALE GENOMIC DNA]</scope>
    <source>
        <strain evidence="2">LD22</strain>
    </source>
</reference>
<protein>
    <submittedName>
        <fullName evidence="2">Uncharacterized protein</fullName>
    </submittedName>
</protein>
<feature type="region of interest" description="Disordered" evidence="1">
    <location>
        <begin position="38"/>
        <end position="61"/>
    </location>
</feature>
<dbReference type="EMBL" id="WBMS02000041">
    <property type="protein sequence ID" value="MWA05812.1"/>
    <property type="molecule type" value="Genomic_DNA"/>
</dbReference>
<keyword evidence="3" id="KW-1185">Reference proteome</keyword>
<evidence type="ECO:0000313" key="3">
    <source>
        <dbReference type="Proteomes" id="UP000462055"/>
    </source>
</evidence>
<gene>
    <name evidence="2" type="ORF">F8568_036750</name>
</gene>
<feature type="region of interest" description="Disordered" evidence="1">
    <location>
        <begin position="1"/>
        <end position="21"/>
    </location>
</feature>
<evidence type="ECO:0000313" key="2">
    <source>
        <dbReference type="EMBL" id="MWA05812.1"/>
    </source>
</evidence>
<accession>A0A6I4MJ34</accession>
<organism evidence="2 3">
    <name type="scientific">Actinomadura physcomitrii</name>
    <dbReference type="NCBI Taxonomy" id="2650748"/>
    <lineage>
        <taxon>Bacteria</taxon>
        <taxon>Bacillati</taxon>
        <taxon>Actinomycetota</taxon>
        <taxon>Actinomycetes</taxon>
        <taxon>Streptosporangiales</taxon>
        <taxon>Thermomonosporaceae</taxon>
        <taxon>Actinomadura</taxon>
    </lineage>
</organism>